<dbReference type="GO" id="GO:0035871">
    <property type="term" value="P:protein K11-linked deubiquitination"/>
    <property type="evidence" value="ECO:0007669"/>
    <property type="project" value="TreeGrafter"/>
</dbReference>
<dbReference type="PANTHER" id="PTHR13367:SF27">
    <property type="entry name" value="OTU DOMAIN-CONTAINING PROTEIN"/>
    <property type="match status" value="1"/>
</dbReference>
<keyword evidence="6" id="KW-0863">Zinc-finger</keyword>
<sequence length="624" mass="70644">MRKSKVKELSMIVNVSFEEAVDSLRENDWDINSASQKLAVLRNFYEEERKISRTSPRHVPGYAFYLPDLERLPVDFRNFLEKDLIEASTQRRLENSKHLNWWHQFGQKLYPLSTTGDGNCLLHAASLGMWGLHDRQLTLRETLYEMLMKGSRRTALWRRWKWAEHNAIHSSELALTLSDEEWEQEWNSIISLASPIPRKQDETRSDSTDQIYESLESIHVFALAHVLKRPIIIVSDTVLRNAKGEELSPVLFGGIYLPLECSPEQCHRSPLVLCYDSAHFSPLVPMRHDTNLQQIIPILDANRNLLPVHYAIDPGPDFTWWRDEADMQIASRLNMTETDKLSLVSEYMDIVRLDLRRGSVRSSRRVRSALSPAPPVNCDATLVEASVAPPATTKKGMTLASSGISQGRHEKRRIFVEITQHILRTLKFSNGKHKEKCITAEECVNTMNKTTSVLAAQLATSSHEYMDVMVREYMKSAQQRFQQNHKSTTTTDGRKRISRSFSASSLMITCINNSCNQPASQATNFLCDECFAQQKLLMMSFNCERPNLLRRPPVSMTAAAATVKSTTMPLLNGLSNGNTKVGNTSPVLGVTSRDGSSKTSNVRAVEDADGVTHYFVSEENLAVN</sequence>
<evidence type="ECO:0000259" key="12">
    <source>
        <dbReference type="PROSITE" id="PS50802"/>
    </source>
</evidence>
<reference evidence="13" key="1">
    <citation type="submission" date="2020-10" db="EMBL/GenBank/DDBJ databases">
        <authorList>
            <person name="Kikuchi T."/>
        </authorList>
    </citation>
    <scope>NUCLEOTIDE SEQUENCE</scope>
    <source>
        <strain evidence="13">NKZ352</strain>
    </source>
</reference>
<dbReference type="GO" id="GO:0004843">
    <property type="term" value="F:cysteine-type deubiquitinase activity"/>
    <property type="evidence" value="ECO:0007669"/>
    <property type="project" value="UniProtKB-EC"/>
</dbReference>
<keyword evidence="8" id="KW-0378">Hydrolase</keyword>
<organism evidence="13 14">
    <name type="scientific">Caenorhabditis auriculariae</name>
    <dbReference type="NCBI Taxonomy" id="2777116"/>
    <lineage>
        <taxon>Eukaryota</taxon>
        <taxon>Metazoa</taxon>
        <taxon>Ecdysozoa</taxon>
        <taxon>Nematoda</taxon>
        <taxon>Chromadorea</taxon>
        <taxon>Rhabditida</taxon>
        <taxon>Rhabditina</taxon>
        <taxon>Rhabditomorpha</taxon>
        <taxon>Rhabditoidea</taxon>
        <taxon>Rhabditidae</taxon>
        <taxon>Peloderinae</taxon>
        <taxon>Caenorhabditis</taxon>
    </lineage>
</organism>
<dbReference type="GO" id="GO:0005634">
    <property type="term" value="C:nucleus"/>
    <property type="evidence" value="ECO:0007669"/>
    <property type="project" value="TreeGrafter"/>
</dbReference>
<comment type="caution">
    <text evidence="13">The sequence shown here is derived from an EMBL/GenBank/DDBJ whole genome shotgun (WGS) entry which is preliminary data.</text>
</comment>
<evidence type="ECO:0000256" key="8">
    <source>
        <dbReference type="ARBA" id="ARBA00022801"/>
    </source>
</evidence>
<evidence type="ECO:0000313" key="14">
    <source>
        <dbReference type="Proteomes" id="UP000835052"/>
    </source>
</evidence>
<evidence type="ECO:0000256" key="2">
    <source>
        <dbReference type="ARBA" id="ARBA00005865"/>
    </source>
</evidence>
<dbReference type="CDD" id="cd22768">
    <property type="entry name" value="OTU_OTUD7"/>
    <property type="match status" value="1"/>
</dbReference>
<feature type="compositionally biased region" description="Polar residues" evidence="11">
    <location>
        <begin position="574"/>
        <end position="586"/>
    </location>
</feature>
<accession>A0A8S1GSK6</accession>
<evidence type="ECO:0000256" key="1">
    <source>
        <dbReference type="ARBA" id="ARBA00000707"/>
    </source>
</evidence>
<name>A0A8S1GSK6_9PELO</name>
<evidence type="ECO:0000256" key="7">
    <source>
        <dbReference type="ARBA" id="ARBA00022786"/>
    </source>
</evidence>
<dbReference type="GO" id="GO:0005737">
    <property type="term" value="C:cytoplasm"/>
    <property type="evidence" value="ECO:0007669"/>
    <property type="project" value="TreeGrafter"/>
</dbReference>
<dbReference type="InterPro" id="IPR003323">
    <property type="entry name" value="OTU_dom"/>
</dbReference>
<dbReference type="GO" id="GO:0071108">
    <property type="term" value="P:protein K48-linked deubiquitination"/>
    <property type="evidence" value="ECO:0007669"/>
    <property type="project" value="TreeGrafter"/>
</dbReference>
<evidence type="ECO:0000256" key="9">
    <source>
        <dbReference type="ARBA" id="ARBA00022807"/>
    </source>
</evidence>
<dbReference type="EMBL" id="CAJGYM010000004">
    <property type="protein sequence ID" value="CAD6186249.1"/>
    <property type="molecule type" value="Genomic_DNA"/>
</dbReference>
<evidence type="ECO:0000256" key="10">
    <source>
        <dbReference type="ARBA" id="ARBA00022833"/>
    </source>
</evidence>
<keyword evidence="14" id="KW-1185">Reference proteome</keyword>
<comment type="similarity">
    <text evidence="2">Belongs to the peptidase C64 family.</text>
</comment>
<dbReference type="GO" id="GO:0071947">
    <property type="term" value="P:protein deubiquitination involved in ubiquitin-dependent protein catabolic process"/>
    <property type="evidence" value="ECO:0007669"/>
    <property type="project" value="TreeGrafter"/>
</dbReference>
<evidence type="ECO:0000256" key="5">
    <source>
        <dbReference type="ARBA" id="ARBA00022723"/>
    </source>
</evidence>
<protein>
    <recommendedName>
        <fullName evidence="3">ubiquitinyl hydrolase 1</fullName>
        <ecNumber evidence="3">3.4.19.12</ecNumber>
    </recommendedName>
</protein>
<keyword evidence="5" id="KW-0479">Metal-binding</keyword>
<comment type="catalytic activity">
    <reaction evidence="1">
        <text>Thiol-dependent hydrolysis of ester, thioester, amide, peptide and isopeptide bonds formed by the C-terminal Gly of ubiquitin (a 76-residue protein attached to proteins as an intracellular targeting signal).</text>
        <dbReference type="EC" id="3.4.19.12"/>
    </reaction>
</comment>
<dbReference type="EC" id="3.4.19.12" evidence="3"/>
<dbReference type="GO" id="GO:0070530">
    <property type="term" value="F:K63-linked polyubiquitin modification-dependent protein binding"/>
    <property type="evidence" value="ECO:0007669"/>
    <property type="project" value="TreeGrafter"/>
</dbReference>
<keyword evidence="7" id="KW-0833">Ubl conjugation pathway</keyword>
<dbReference type="Pfam" id="PF02338">
    <property type="entry name" value="OTU"/>
    <property type="match status" value="1"/>
</dbReference>
<proteinExistence type="inferred from homology"/>
<keyword evidence="10" id="KW-0862">Zinc</keyword>
<feature type="region of interest" description="Disordered" evidence="11">
    <location>
        <begin position="574"/>
        <end position="598"/>
    </location>
</feature>
<dbReference type="PANTHER" id="PTHR13367">
    <property type="entry name" value="UBIQUITIN THIOESTERASE"/>
    <property type="match status" value="1"/>
</dbReference>
<evidence type="ECO:0000256" key="11">
    <source>
        <dbReference type="SAM" id="MobiDB-lite"/>
    </source>
</evidence>
<dbReference type="PROSITE" id="PS50802">
    <property type="entry name" value="OTU"/>
    <property type="match status" value="1"/>
</dbReference>
<evidence type="ECO:0000313" key="13">
    <source>
        <dbReference type="EMBL" id="CAD6186249.1"/>
    </source>
</evidence>
<dbReference type="Proteomes" id="UP000835052">
    <property type="component" value="Unassembled WGS sequence"/>
</dbReference>
<evidence type="ECO:0000256" key="6">
    <source>
        <dbReference type="ARBA" id="ARBA00022771"/>
    </source>
</evidence>
<feature type="domain" description="OTU" evidence="12">
    <location>
        <begin position="109"/>
        <end position="286"/>
    </location>
</feature>
<gene>
    <name evidence="13" type="ORF">CAUJ_LOCUS2168</name>
</gene>
<dbReference type="GO" id="GO:0070536">
    <property type="term" value="P:protein K63-linked deubiquitination"/>
    <property type="evidence" value="ECO:0007669"/>
    <property type="project" value="TreeGrafter"/>
</dbReference>
<dbReference type="InterPro" id="IPR051346">
    <property type="entry name" value="OTU_Deubiquitinase"/>
</dbReference>
<dbReference type="AlphaFoldDB" id="A0A8S1GSK6"/>
<keyword evidence="9" id="KW-0788">Thiol protease</keyword>
<keyword evidence="4" id="KW-0645">Protease</keyword>
<dbReference type="OrthoDB" id="10064699at2759"/>
<dbReference type="GO" id="GO:0008270">
    <property type="term" value="F:zinc ion binding"/>
    <property type="evidence" value="ECO:0007669"/>
    <property type="project" value="UniProtKB-KW"/>
</dbReference>
<evidence type="ECO:0000256" key="4">
    <source>
        <dbReference type="ARBA" id="ARBA00022670"/>
    </source>
</evidence>
<evidence type="ECO:0000256" key="3">
    <source>
        <dbReference type="ARBA" id="ARBA00012759"/>
    </source>
</evidence>